<accession>A0A093C8A0</accession>
<organism evidence="2 3">
    <name type="scientific">Pterocles gutturalis</name>
    <name type="common">yellow-throated sandgrouse</name>
    <dbReference type="NCBI Taxonomy" id="240206"/>
    <lineage>
        <taxon>Eukaryota</taxon>
        <taxon>Metazoa</taxon>
        <taxon>Chordata</taxon>
        <taxon>Craniata</taxon>
        <taxon>Vertebrata</taxon>
        <taxon>Euteleostomi</taxon>
        <taxon>Archelosauria</taxon>
        <taxon>Archosauria</taxon>
        <taxon>Dinosauria</taxon>
        <taxon>Saurischia</taxon>
        <taxon>Theropoda</taxon>
        <taxon>Coelurosauria</taxon>
        <taxon>Aves</taxon>
        <taxon>Neognathae</taxon>
        <taxon>Neoaves</taxon>
        <taxon>Columbimorphae</taxon>
        <taxon>Pterocliformes</taxon>
        <taxon>Pteroclidae</taxon>
        <taxon>Pterocles</taxon>
    </lineage>
</organism>
<gene>
    <name evidence="2" type="ORF">N339_03103</name>
</gene>
<feature type="non-terminal residue" evidence="2">
    <location>
        <position position="212"/>
    </location>
</feature>
<dbReference type="Proteomes" id="UP000053149">
    <property type="component" value="Unassembled WGS sequence"/>
</dbReference>
<dbReference type="GO" id="GO:0061343">
    <property type="term" value="P:cell adhesion involved in heart morphogenesis"/>
    <property type="evidence" value="ECO:0007669"/>
    <property type="project" value="TreeGrafter"/>
</dbReference>
<dbReference type="PANTHER" id="PTHR33395">
    <property type="entry name" value="TRANSCRIPTASE, PUTATIVE-RELATED-RELATED"/>
    <property type="match status" value="1"/>
</dbReference>
<feature type="region of interest" description="Disordered" evidence="1">
    <location>
        <begin position="191"/>
        <end position="212"/>
    </location>
</feature>
<sequence>RNIGLAKSRVRTLNFRRANFQLFKELLDGIPWETVLKGIGAEQSWQLFKDTLLRAQELSIPQQKKLSKGGGQPAWPSKDLQLKLKKKREMYRKWKQGCVAWEEYRGVVGMCRDRIRKHKAQMELNLVRDGKNNKKGFYRYIGRRRQSKESVPPLINEKGELASSDMEKAEVLSKCFASVFTGGRASHVCQDPEPLGEGERSGIPPTVTVEQV</sequence>
<name>A0A093C8A0_9AVES</name>
<dbReference type="EMBL" id="KL236568">
    <property type="protein sequence ID" value="KFV09259.1"/>
    <property type="molecule type" value="Genomic_DNA"/>
</dbReference>
<proteinExistence type="predicted"/>
<dbReference type="PANTHER" id="PTHR33395:SF22">
    <property type="entry name" value="REVERSE TRANSCRIPTASE DOMAIN-CONTAINING PROTEIN"/>
    <property type="match status" value="1"/>
</dbReference>
<keyword evidence="3" id="KW-1185">Reference proteome</keyword>
<evidence type="ECO:0000313" key="2">
    <source>
        <dbReference type="EMBL" id="KFV09259.1"/>
    </source>
</evidence>
<protein>
    <submittedName>
        <fullName evidence="2">Uncharacterized protein</fullName>
    </submittedName>
</protein>
<dbReference type="GO" id="GO:0007508">
    <property type="term" value="P:larval heart development"/>
    <property type="evidence" value="ECO:0007669"/>
    <property type="project" value="TreeGrafter"/>
</dbReference>
<feature type="non-terminal residue" evidence="2">
    <location>
        <position position="1"/>
    </location>
</feature>
<dbReference type="AlphaFoldDB" id="A0A093C8A0"/>
<dbReference type="GO" id="GO:0031012">
    <property type="term" value="C:extracellular matrix"/>
    <property type="evidence" value="ECO:0007669"/>
    <property type="project" value="TreeGrafter"/>
</dbReference>
<evidence type="ECO:0000256" key="1">
    <source>
        <dbReference type="SAM" id="MobiDB-lite"/>
    </source>
</evidence>
<evidence type="ECO:0000313" key="3">
    <source>
        <dbReference type="Proteomes" id="UP000053149"/>
    </source>
</evidence>
<reference evidence="2 3" key="1">
    <citation type="submission" date="2014-04" db="EMBL/GenBank/DDBJ databases">
        <title>Genome evolution of avian class.</title>
        <authorList>
            <person name="Zhang G."/>
            <person name="Li C."/>
        </authorList>
    </citation>
    <scope>NUCLEOTIDE SEQUENCE [LARGE SCALE GENOMIC DNA]</scope>
    <source>
        <strain evidence="2">BGI_N339</strain>
    </source>
</reference>